<dbReference type="Gene3D" id="2.60.60.30">
    <property type="entry name" value="sav2460 like domains"/>
    <property type="match status" value="2"/>
</dbReference>
<dbReference type="OrthoDB" id="179721at2"/>
<feature type="compositionally biased region" description="Pro residues" evidence="2">
    <location>
        <begin position="183"/>
        <end position="205"/>
    </location>
</feature>
<evidence type="ECO:0000256" key="1">
    <source>
        <dbReference type="ARBA" id="ARBA00022686"/>
    </source>
</evidence>
<evidence type="ECO:0000256" key="2">
    <source>
        <dbReference type="SAM" id="MobiDB-lite"/>
    </source>
</evidence>
<keyword evidence="1" id="KW-0778">Tellurium resistance</keyword>
<dbReference type="InterPro" id="IPR003325">
    <property type="entry name" value="TerD"/>
</dbReference>
<dbReference type="Proteomes" id="UP000253426">
    <property type="component" value="Unassembled WGS sequence"/>
</dbReference>
<proteinExistence type="predicted"/>
<dbReference type="InterPro" id="IPR017115">
    <property type="entry name" value="Tellurite_resistance_TerA"/>
</dbReference>
<dbReference type="RefSeq" id="WP_113958987.1">
    <property type="nucleotide sequence ID" value="NZ_QNRR01000004.1"/>
</dbReference>
<comment type="caution">
    <text evidence="4">The sequence shown here is derived from an EMBL/GenBank/DDBJ whole genome shotgun (WGS) entry which is preliminary data.</text>
</comment>
<evidence type="ECO:0000313" key="5">
    <source>
        <dbReference type="Proteomes" id="UP000253426"/>
    </source>
</evidence>
<dbReference type="GO" id="GO:0046690">
    <property type="term" value="P:response to tellurium ion"/>
    <property type="evidence" value="ECO:0007669"/>
    <property type="project" value="UniProtKB-KW"/>
</dbReference>
<reference evidence="4 5" key="1">
    <citation type="submission" date="2018-06" db="EMBL/GenBank/DDBJ databases">
        <title>Genomic Encyclopedia of Type Strains, Phase IV (KMG-IV): sequencing the most valuable type-strain genomes for metagenomic binning, comparative biology and taxonomic classification.</title>
        <authorList>
            <person name="Goeker M."/>
        </authorList>
    </citation>
    <scope>NUCLEOTIDE SEQUENCE [LARGE SCALE GENOMIC DNA]</scope>
    <source>
        <strain evidence="4 5">DSM 25532</strain>
    </source>
</reference>
<dbReference type="EMBL" id="QNRR01000004">
    <property type="protein sequence ID" value="RBP44600.1"/>
    <property type="molecule type" value="Genomic_DNA"/>
</dbReference>
<keyword evidence="5" id="KW-1185">Reference proteome</keyword>
<evidence type="ECO:0000259" key="3">
    <source>
        <dbReference type="Pfam" id="PF02342"/>
    </source>
</evidence>
<dbReference type="CDD" id="cd06974">
    <property type="entry name" value="TerD_like"/>
    <property type="match status" value="2"/>
</dbReference>
<dbReference type="Pfam" id="PF02342">
    <property type="entry name" value="TerD"/>
    <property type="match status" value="1"/>
</dbReference>
<dbReference type="AlphaFoldDB" id="A0A366HQ56"/>
<accession>A0A366HQ56</accession>
<gene>
    <name evidence="4" type="ORF">DES53_104422</name>
</gene>
<sequence>MKTLARGQKATISSLGGNPAALEVAVSLDLSQAGDVDVSCFGLDEQGKLSDERYFIFYNQPKSPCGALQAKGASGDARQTFQVDLGKLPSTVKRLVFTAAIDGSATMNQITRGAVRLKSAGSPMAEFPLEARDYGAEKALMLLDLYWKDEWRVAATGQGFAGGLDALLRHFGGKVAEDEQKPKPPVASPPPAPAPPPRPATPPPVAAAAAASAAPTLSLKKLTLEKPGERKSINLTKGGGQSPIHINLNWDRATKRSFFGGKQEADLDLGCFFQLRDGRKSCIQALGGNFGSRSSEPFIYLDKDDRSGASTDGENLYILRPDIIERVLVFAFIYEGVANFSTVNGRLNLRETDGSETLIRLDAPQQGATFCAICLISRTSSGVDVMKETRYFRGHPDADRHYGFGFQWRQGSK</sequence>
<protein>
    <submittedName>
        <fullName evidence="4">Tellurite resistance protein TerA</fullName>
    </submittedName>
</protein>
<organism evidence="4 5">
    <name type="scientific">Roseimicrobium gellanilyticum</name>
    <dbReference type="NCBI Taxonomy" id="748857"/>
    <lineage>
        <taxon>Bacteria</taxon>
        <taxon>Pseudomonadati</taxon>
        <taxon>Verrucomicrobiota</taxon>
        <taxon>Verrucomicrobiia</taxon>
        <taxon>Verrucomicrobiales</taxon>
        <taxon>Verrucomicrobiaceae</taxon>
        <taxon>Roseimicrobium</taxon>
    </lineage>
</organism>
<dbReference type="PIRSF" id="PIRSF037118">
    <property type="entry name" value="Tellurite_resistance_TerA"/>
    <property type="match status" value="1"/>
</dbReference>
<feature type="domain" description="TerD" evidence="3">
    <location>
        <begin position="3"/>
        <end position="171"/>
    </location>
</feature>
<dbReference type="PANTHER" id="PTHR32097">
    <property type="entry name" value="CAMP-BINDING PROTEIN 1-RELATED"/>
    <property type="match status" value="1"/>
</dbReference>
<dbReference type="PANTHER" id="PTHR32097:SF3">
    <property type="entry name" value="TELLURITE RESISTANCE PROTEIN"/>
    <property type="match status" value="1"/>
</dbReference>
<feature type="region of interest" description="Disordered" evidence="2">
    <location>
        <begin position="176"/>
        <end position="206"/>
    </location>
</feature>
<name>A0A366HQ56_9BACT</name>
<evidence type="ECO:0000313" key="4">
    <source>
        <dbReference type="EMBL" id="RBP44600.1"/>
    </source>
</evidence>
<dbReference type="InterPro" id="IPR051324">
    <property type="entry name" value="Stress/Tellurium_Resist"/>
</dbReference>